<dbReference type="Proteomes" id="UP000821845">
    <property type="component" value="Chromosome 1"/>
</dbReference>
<organism evidence="1 2">
    <name type="scientific">Hyalomma asiaticum</name>
    <name type="common">Tick</name>
    <dbReference type="NCBI Taxonomy" id="266040"/>
    <lineage>
        <taxon>Eukaryota</taxon>
        <taxon>Metazoa</taxon>
        <taxon>Ecdysozoa</taxon>
        <taxon>Arthropoda</taxon>
        <taxon>Chelicerata</taxon>
        <taxon>Arachnida</taxon>
        <taxon>Acari</taxon>
        <taxon>Parasitiformes</taxon>
        <taxon>Ixodida</taxon>
        <taxon>Ixodoidea</taxon>
        <taxon>Ixodidae</taxon>
        <taxon>Hyalomminae</taxon>
        <taxon>Hyalomma</taxon>
    </lineage>
</organism>
<name>A0ACB7TEP2_HYAAI</name>
<dbReference type="EMBL" id="CM023481">
    <property type="protein sequence ID" value="KAH6944726.1"/>
    <property type="molecule type" value="Genomic_DNA"/>
</dbReference>
<comment type="caution">
    <text evidence="1">The sequence shown here is derived from an EMBL/GenBank/DDBJ whole genome shotgun (WGS) entry which is preliminary data.</text>
</comment>
<sequence>MAVINGMCVLSPSESWLQDVLLAGGERAGHMPLPQKRVRGCEKSDAVWWARRRPSCSWLFVHPPRLLLWVRARLPRSRGRRCERFPKAFSSSRAGFIMPLLCS</sequence>
<gene>
    <name evidence="1" type="ORF">HPB50_004608</name>
</gene>
<accession>A0ACB7TEP2</accession>
<keyword evidence="2" id="KW-1185">Reference proteome</keyword>
<protein>
    <submittedName>
        <fullName evidence="1">Uncharacterized protein</fullName>
    </submittedName>
</protein>
<reference evidence="1" key="1">
    <citation type="submission" date="2020-05" db="EMBL/GenBank/DDBJ databases">
        <title>Large-scale comparative analyses of tick genomes elucidate their genetic diversity and vector capacities.</title>
        <authorList>
            <person name="Jia N."/>
            <person name="Wang J."/>
            <person name="Shi W."/>
            <person name="Du L."/>
            <person name="Sun Y."/>
            <person name="Zhan W."/>
            <person name="Jiang J."/>
            <person name="Wang Q."/>
            <person name="Zhang B."/>
            <person name="Ji P."/>
            <person name="Sakyi L.B."/>
            <person name="Cui X."/>
            <person name="Yuan T."/>
            <person name="Jiang B."/>
            <person name="Yang W."/>
            <person name="Lam T.T.-Y."/>
            <person name="Chang Q."/>
            <person name="Ding S."/>
            <person name="Wang X."/>
            <person name="Zhu J."/>
            <person name="Ruan X."/>
            <person name="Zhao L."/>
            <person name="Wei J."/>
            <person name="Que T."/>
            <person name="Du C."/>
            <person name="Cheng J."/>
            <person name="Dai P."/>
            <person name="Han X."/>
            <person name="Huang E."/>
            <person name="Gao Y."/>
            <person name="Liu J."/>
            <person name="Shao H."/>
            <person name="Ye R."/>
            <person name="Li L."/>
            <person name="Wei W."/>
            <person name="Wang X."/>
            <person name="Wang C."/>
            <person name="Yang T."/>
            <person name="Huo Q."/>
            <person name="Li W."/>
            <person name="Guo W."/>
            <person name="Chen H."/>
            <person name="Zhou L."/>
            <person name="Ni X."/>
            <person name="Tian J."/>
            <person name="Zhou Y."/>
            <person name="Sheng Y."/>
            <person name="Liu T."/>
            <person name="Pan Y."/>
            <person name="Xia L."/>
            <person name="Li J."/>
            <person name="Zhao F."/>
            <person name="Cao W."/>
        </authorList>
    </citation>
    <scope>NUCLEOTIDE SEQUENCE</scope>
    <source>
        <strain evidence="1">Hyas-2018</strain>
    </source>
</reference>
<evidence type="ECO:0000313" key="1">
    <source>
        <dbReference type="EMBL" id="KAH6944726.1"/>
    </source>
</evidence>
<proteinExistence type="predicted"/>
<evidence type="ECO:0000313" key="2">
    <source>
        <dbReference type="Proteomes" id="UP000821845"/>
    </source>
</evidence>